<organism evidence="2 3">
    <name type="scientific">Exocentrus adspersus</name>
    <dbReference type="NCBI Taxonomy" id="1586481"/>
    <lineage>
        <taxon>Eukaryota</taxon>
        <taxon>Metazoa</taxon>
        <taxon>Ecdysozoa</taxon>
        <taxon>Arthropoda</taxon>
        <taxon>Hexapoda</taxon>
        <taxon>Insecta</taxon>
        <taxon>Pterygota</taxon>
        <taxon>Neoptera</taxon>
        <taxon>Endopterygota</taxon>
        <taxon>Coleoptera</taxon>
        <taxon>Polyphaga</taxon>
        <taxon>Cucujiformia</taxon>
        <taxon>Chrysomeloidea</taxon>
        <taxon>Cerambycidae</taxon>
        <taxon>Lamiinae</taxon>
        <taxon>Acanthocinini</taxon>
        <taxon>Exocentrus</taxon>
    </lineage>
</organism>
<dbReference type="Proteomes" id="UP001159042">
    <property type="component" value="Unassembled WGS sequence"/>
</dbReference>
<evidence type="ECO:0000313" key="2">
    <source>
        <dbReference type="EMBL" id="KAJ8917704.1"/>
    </source>
</evidence>
<sequence>MMFRILPIAEVFILPYLPVEMWSTILRLLDLKSLLAAARADKTWMAVCQGDPVLRKRLRQAVYEEREQVKNFMLDPGQSAKVTRLVPSTKNFAENLKKVVFSCPKPREEFFPDLKRNVGSAKRKAPNKSSRRRDNKKFCPYRL</sequence>
<dbReference type="PROSITE" id="PS50181">
    <property type="entry name" value="FBOX"/>
    <property type="match status" value="1"/>
</dbReference>
<proteinExistence type="predicted"/>
<dbReference type="EMBL" id="JANEYG010000031">
    <property type="protein sequence ID" value="KAJ8917704.1"/>
    <property type="molecule type" value="Genomic_DNA"/>
</dbReference>
<gene>
    <name evidence="2" type="ORF">NQ315_005153</name>
</gene>
<keyword evidence="3" id="KW-1185">Reference proteome</keyword>
<accession>A0AAV8VU65</accession>
<reference evidence="2 3" key="1">
    <citation type="journal article" date="2023" name="Insect Mol. Biol.">
        <title>Genome sequencing provides insights into the evolution of gene families encoding plant cell wall-degrading enzymes in longhorned beetles.</title>
        <authorList>
            <person name="Shin N.R."/>
            <person name="Okamura Y."/>
            <person name="Kirsch R."/>
            <person name="Pauchet Y."/>
        </authorList>
    </citation>
    <scope>NUCLEOTIDE SEQUENCE [LARGE SCALE GENOMIC DNA]</scope>
    <source>
        <strain evidence="2">EAD_L_NR</strain>
    </source>
</reference>
<feature type="domain" description="F-box" evidence="1">
    <location>
        <begin position="11"/>
        <end position="57"/>
    </location>
</feature>
<dbReference type="InterPro" id="IPR036047">
    <property type="entry name" value="F-box-like_dom_sf"/>
</dbReference>
<dbReference type="SUPFAM" id="SSF81383">
    <property type="entry name" value="F-box domain"/>
    <property type="match status" value="1"/>
</dbReference>
<dbReference type="AlphaFoldDB" id="A0AAV8VU65"/>
<evidence type="ECO:0000313" key="3">
    <source>
        <dbReference type="Proteomes" id="UP001159042"/>
    </source>
</evidence>
<dbReference type="Gene3D" id="1.20.1280.50">
    <property type="match status" value="1"/>
</dbReference>
<protein>
    <recommendedName>
        <fullName evidence="1">F-box domain-containing protein</fullName>
    </recommendedName>
</protein>
<dbReference type="InterPro" id="IPR001810">
    <property type="entry name" value="F-box_dom"/>
</dbReference>
<comment type="caution">
    <text evidence="2">The sequence shown here is derived from an EMBL/GenBank/DDBJ whole genome shotgun (WGS) entry which is preliminary data.</text>
</comment>
<evidence type="ECO:0000259" key="1">
    <source>
        <dbReference type="PROSITE" id="PS50181"/>
    </source>
</evidence>
<name>A0AAV8VU65_9CUCU</name>